<accession>A0A3B0XF97</accession>
<dbReference type="AlphaFoldDB" id="A0A3B0XF97"/>
<proteinExistence type="predicted"/>
<name>A0A3B0XF97_9ZZZZ</name>
<dbReference type="Pfam" id="PF03886">
    <property type="entry name" value="ABC_trans_aux"/>
    <property type="match status" value="1"/>
</dbReference>
<reference evidence="2" key="1">
    <citation type="submission" date="2018-06" db="EMBL/GenBank/DDBJ databases">
        <authorList>
            <person name="Zhirakovskaya E."/>
        </authorList>
    </citation>
    <scope>NUCLEOTIDE SEQUENCE</scope>
</reference>
<protein>
    <recommendedName>
        <fullName evidence="1">ABC-type transport auxiliary lipoprotein component domain-containing protein</fullName>
    </recommendedName>
</protein>
<dbReference type="SUPFAM" id="SSF159594">
    <property type="entry name" value="XCC0632-like"/>
    <property type="match status" value="1"/>
</dbReference>
<gene>
    <name evidence="2" type="ORF">MNBD_GAMMA09-1448</name>
</gene>
<organism evidence="2">
    <name type="scientific">hydrothermal vent metagenome</name>
    <dbReference type="NCBI Taxonomy" id="652676"/>
    <lineage>
        <taxon>unclassified sequences</taxon>
        <taxon>metagenomes</taxon>
        <taxon>ecological metagenomes</taxon>
    </lineage>
</organism>
<feature type="domain" description="ABC-type transport auxiliary lipoprotein component" evidence="1">
    <location>
        <begin position="46"/>
        <end position="204"/>
    </location>
</feature>
<dbReference type="InterPro" id="IPR005586">
    <property type="entry name" value="ABC_trans_aux"/>
</dbReference>
<dbReference type="Gene3D" id="3.40.50.10610">
    <property type="entry name" value="ABC-type transport auxiliary lipoprotein component"/>
    <property type="match status" value="1"/>
</dbReference>
<evidence type="ECO:0000313" key="2">
    <source>
        <dbReference type="EMBL" id="VAW66985.1"/>
    </source>
</evidence>
<dbReference type="PROSITE" id="PS51257">
    <property type="entry name" value="PROKAR_LIPOPROTEIN"/>
    <property type="match status" value="1"/>
</dbReference>
<sequence length="213" mass="24088">MTKSVVWGVQQNRYRLSLVLVLSFLLTFAITACGLGGGDLPDDHYYRLPDISVTKQAQAAFDEIVIKPVKASGLYHDRAILYIEKEKPLELQRYHYYFWAETPANLLQNALYQGLLNSGVSGQVSRQMGEHRADYIIDSRIIRFERVIDGSNVTVEVVVEIALRSGKNATQHWSRRYASTQQLQTTAMHDSAEAFGRALQQIVETLIGDLNKQ</sequence>
<evidence type="ECO:0000259" key="1">
    <source>
        <dbReference type="Pfam" id="PF03886"/>
    </source>
</evidence>
<dbReference type="EMBL" id="UOFI01000089">
    <property type="protein sequence ID" value="VAW66985.1"/>
    <property type="molecule type" value="Genomic_DNA"/>
</dbReference>